<proteinExistence type="predicted"/>
<reference evidence="1" key="1">
    <citation type="submission" date="2023-03" db="EMBL/GenBank/DDBJ databases">
        <authorList>
            <person name="Shen W."/>
            <person name="Cai J."/>
        </authorList>
    </citation>
    <scope>NUCLEOTIDE SEQUENCE</scope>
    <source>
        <strain evidence="1">Y15</strain>
    </source>
</reference>
<gene>
    <name evidence="1" type="ORF">P7D69_15155</name>
</gene>
<dbReference type="Proteomes" id="UP001254770">
    <property type="component" value="Unassembled WGS sequence"/>
</dbReference>
<dbReference type="AlphaFoldDB" id="A0AAP5NDU0"/>
<evidence type="ECO:0000313" key="2">
    <source>
        <dbReference type="Proteomes" id="UP001254770"/>
    </source>
</evidence>
<comment type="caution">
    <text evidence="1">The sequence shown here is derived from an EMBL/GenBank/DDBJ whole genome shotgun (WGS) entry which is preliminary data.</text>
</comment>
<organism evidence="1 2">
    <name type="scientific">Enterococcus raffinosus</name>
    <dbReference type="NCBI Taxonomy" id="71452"/>
    <lineage>
        <taxon>Bacteria</taxon>
        <taxon>Bacillati</taxon>
        <taxon>Bacillota</taxon>
        <taxon>Bacilli</taxon>
        <taxon>Lactobacillales</taxon>
        <taxon>Enterococcaceae</taxon>
        <taxon>Enterococcus</taxon>
    </lineage>
</organism>
<dbReference type="EMBL" id="JARPXL010000017">
    <property type="protein sequence ID" value="MDT2545686.1"/>
    <property type="molecule type" value="Genomic_DNA"/>
</dbReference>
<dbReference type="RefSeq" id="WP_070509655.1">
    <property type="nucleotide sequence ID" value="NZ_CP072889.1"/>
</dbReference>
<protein>
    <submittedName>
        <fullName evidence="1">Uncharacterized protein</fullName>
    </submittedName>
</protein>
<evidence type="ECO:0000313" key="1">
    <source>
        <dbReference type="EMBL" id="MDT2545686.1"/>
    </source>
</evidence>
<sequence>MMKMMEIKILKIGDEITAQTVDGALKTGAVTAFGQHVVIISCGAYRYTVRKSELKAQGYRMPPYKKHVHFAMQPNVKRA</sequence>
<accession>A0AAP5NDU0</accession>
<name>A0AAP5NDU0_9ENTE</name>
<dbReference type="GeneID" id="67041859"/>